<dbReference type="PANTHER" id="PTHR37423">
    <property type="entry name" value="SOLUBLE LYTIC MUREIN TRANSGLYCOSYLASE-RELATED"/>
    <property type="match status" value="1"/>
</dbReference>
<dbReference type="Proteomes" id="UP000719942">
    <property type="component" value="Unassembled WGS sequence"/>
</dbReference>
<proteinExistence type="predicted"/>
<gene>
    <name evidence="3" type="ORF">J5W02_14185</name>
</gene>
<dbReference type="InterPro" id="IPR008258">
    <property type="entry name" value="Transglycosylase_SLT_dom_1"/>
</dbReference>
<evidence type="ECO:0000313" key="4">
    <source>
        <dbReference type="Proteomes" id="UP000719942"/>
    </source>
</evidence>
<protein>
    <submittedName>
        <fullName evidence="3">Transglycosylase SLT domain-containing protein</fullName>
    </submittedName>
</protein>
<comment type="caution">
    <text evidence="3">The sequence shown here is derived from an EMBL/GenBank/DDBJ whole genome shotgun (WGS) entry which is preliminary data.</text>
</comment>
<dbReference type="InterPro" id="IPR023346">
    <property type="entry name" value="Lysozyme-like_dom_sf"/>
</dbReference>
<reference evidence="3 4" key="1">
    <citation type="submission" date="2021-03" db="EMBL/GenBank/DDBJ databases">
        <title>Caproiciproducens sp. nov. isolated from feces of cow.</title>
        <authorList>
            <person name="Choi J.-Y."/>
        </authorList>
    </citation>
    <scope>NUCLEOTIDE SEQUENCE [LARGE SCALE GENOMIC DNA]</scope>
    <source>
        <strain evidence="3 4">AGMB10547</strain>
    </source>
</reference>
<feature type="domain" description="Transglycosylase SLT" evidence="2">
    <location>
        <begin position="46"/>
        <end position="143"/>
    </location>
</feature>
<dbReference type="RefSeq" id="WP_219966370.1">
    <property type="nucleotide sequence ID" value="NZ_JAGFNZ010000007.1"/>
</dbReference>
<accession>A0ABS7DS38</accession>
<dbReference type="EMBL" id="JAGFNZ010000007">
    <property type="protein sequence ID" value="MBW7573959.1"/>
    <property type="molecule type" value="Genomic_DNA"/>
</dbReference>
<evidence type="ECO:0000259" key="2">
    <source>
        <dbReference type="Pfam" id="PF01464"/>
    </source>
</evidence>
<organism evidence="3 4">
    <name type="scientific">Caproiciproducens faecalis</name>
    <dbReference type="NCBI Taxonomy" id="2820301"/>
    <lineage>
        <taxon>Bacteria</taxon>
        <taxon>Bacillati</taxon>
        <taxon>Bacillota</taxon>
        <taxon>Clostridia</taxon>
        <taxon>Eubacteriales</taxon>
        <taxon>Acutalibacteraceae</taxon>
        <taxon>Caproiciproducens</taxon>
    </lineage>
</organism>
<feature type="compositionally biased region" description="Basic and acidic residues" evidence="1">
    <location>
        <begin position="9"/>
        <end position="23"/>
    </location>
</feature>
<evidence type="ECO:0000313" key="3">
    <source>
        <dbReference type="EMBL" id="MBW7573959.1"/>
    </source>
</evidence>
<dbReference type="SUPFAM" id="SSF53955">
    <property type="entry name" value="Lysozyme-like"/>
    <property type="match status" value="1"/>
</dbReference>
<evidence type="ECO:0000256" key="1">
    <source>
        <dbReference type="SAM" id="MobiDB-lite"/>
    </source>
</evidence>
<dbReference type="PANTHER" id="PTHR37423:SF2">
    <property type="entry name" value="MEMBRANE-BOUND LYTIC MUREIN TRANSGLYCOSYLASE C"/>
    <property type="match status" value="1"/>
</dbReference>
<dbReference type="Pfam" id="PF01464">
    <property type="entry name" value="SLT"/>
    <property type="match status" value="1"/>
</dbReference>
<name>A0ABS7DS38_9FIRM</name>
<dbReference type="Gene3D" id="1.10.530.10">
    <property type="match status" value="1"/>
</dbReference>
<keyword evidence="4" id="KW-1185">Reference proteome</keyword>
<feature type="region of interest" description="Disordered" evidence="1">
    <location>
        <begin position="1"/>
        <end position="28"/>
    </location>
</feature>
<sequence>MQSSQAQPKKKEPEKKAESKPQKATEQIQTSRYYDVPLSTEIQDTIFTECKIKNVPEDLVIALIGVESHYNPKCISKTNDYGLMQINICHKESLERNLQVTDLLDSKQNIKAGVYMLSWIVNKYSNVNQALMVYNSGESGAQKLWKQGIYSTSYSRKVIAQMDKIKIET</sequence>